<protein>
    <recommendedName>
        <fullName evidence="6 7">Large ribosomal subunit protein uL23c</fullName>
    </recommendedName>
</protein>
<comment type="function">
    <text evidence="7">Binds to 23S rRNA.</text>
</comment>
<dbReference type="FunFam" id="3.30.70.330:FF:000001">
    <property type="entry name" value="50S ribosomal protein L23"/>
    <property type="match status" value="1"/>
</dbReference>
<comment type="similarity">
    <text evidence="1 7">Belongs to the universal ribosomal protein uL23 family.</text>
</comment>
<dbReference type="InterPro" id="IPR012677">
    <property type="entry name" value="Nucleotide-bd_a/b_plait_sf"/>
</dbReference>
<dbReference type="GO" id="GO:1990904">
    <property type="term" value="C:ribonucleoprotein complex"/>
    <property type="evidence" value="ECO:0007669"/>
    <property type="project" value="UniProtKB-KW"/>
</dbReference>
<dbReference type="InterPro" id="IPR012678">
    <property type="entry name" value="Ribosomal_uL23/eL15/eS24_sf"/>
</dbReference>
<keyword evidence="5 7" id="KW-0687">Ribonucleoprotein</keyword>
<keyword evidence="4 7" id="KW-0689">Ribosomal protein</keyword>
<accession>A0A1Z1M8V5</accession>
<dbReference type="HAMAP" id="MF_01369_B">
    <property type="entry name" value="Ribosomal_uL23_B"/>
    <property type="match status" value="1"/>
</dbReference>
<proteinExistence type="inferred from homology"/>
<dbReference type="GeneID" id="33355745"/>
<dbReference type="NCBIfam" id="NF004363">
    <property type="entry name" value="PRK05738.2-4"/>
    <property type="match status" value="1"/>
</dbReference>
<evidence type="ECO:0000256" key="6">
    <source>
        <dbReference type="ARBA" id="ARBA00035287"/>
    </source>
</evidence>
<dbReference type="EMBL" id="MF101423">
    <property type="protein sequence ID" value="ARW62527.1"/>
    <property type="molecule type" value="Genomic_DNA"/>
</dbReference>
<evidence type="ECO:0000256" key="7">
    <source>
        <dbReference type="HAMAP-Rule" id="MF_01369"/>
    </source>
</evidence>
<dbReference type="GO" id="GO:0006412">
    <property type="term" value="P:translation"/>
    <property type="evidence" value="ECO:0007669"/>
    <property type="project" value="UniProtKB-UniRule"/>
</dbReference>
<dbReference type="GO" id="GO:0005840">
    <property type="term" value="C:ribosome"/>
    <property type="evidence" value="ECO:0007669"/>
    <property type="project" value="UniProtKB-KW"/>
</dbReference>
<evidence type="ECO:0000256" key="2">
    <source>
        <dbReference type="ARBA" id="ARBA00022730"/>
    </source>
</evidence>
<dbReference type="GO" id="GO:0019843">
    <property type="term" value="F:rRNA binding"/>
    <property type="evidence" value="ECO:0007669"/>
    <property type="project" value="UniProtKB-UniRule"/>
</dbReference>
<comment type="subcellular location">
    <subcellularLocation>
        <location evidence="7">Plastid</location>
        <location evidence="7">Chloroplast</location>
    </subcellularLocation>
</comment>
<dbReference type="Pfam" id="PF00276">
    <property type="entry name" value="Ribosomal_L23"/>
    <property type="match status" value="1"/>
</dbReference>
<reference evidence="8" key="1">
    <citation type="journal article" date="2017" name="J. Phycol.">
        <title>Analysis of chloroplast genomes and a supermatrix inform reclassification of the Rhodomelaceae (Rhodophyta).</title>
        <authorList>
            <person name="Diaz-Tapia P."/>
            <person name="Maggs C.A."/>
            <person name="West J.A."/>
            <person name="Verbruggen H."/>
        </authorList>
    </citation>
    <scope>NUCLEOTIDE SEQUENCE</scope>
    <source>
        <strain evidence="8">PD0863</strain>
    </source>
</reference>
<name>A0A1Z1M8V5_9FLOR</name>
<dbReference type="RefSeq" id="YP_009393965.1">
    <property type="nucleotide sequence ID" value="NC_035270.1"/>
</dbReference>
<gene>
    <name evidence="7 8" type="primary">rpl23</name>
</gene>
<keyword evidence="2 7" id="KW-0699">rRNA-binding</keyword>
<comment type="subunit">
    <text evidence="7">Part of the 50S ribosomal subunit.</text>
</comment>
<sequence>MTKSRPEIIRYPIVTDKATKYIENNVYYFSVNKKSCKTEIKKAIEDIFDVKVKKINTINSPPKTKTIGRFKGKKSVYKKAIIKLHENHTINLFNNEE</sequence>
<organism evidence="8">
    <name type="scientific">Polysiphonia sertularioides</name>
    <dbReference type="NCBI Taxonomy" id="945028"/>
    <lineage>
        <taxon>Eukaryota</taxon>
        <taxon>Rhodophyta</taxon>
        <taxon>Florideophyceae</taxon>
        <taxon>Rhodymeniophycidae</taxon>
        <taxon>Ceramiales</taxon>
        <taxon>Rhodomelaceae</taxon>
        <taxon>Polysiphonioideae</taxon>
        <taxon>Polysiphonia</taxon>
    </lineage>
</organism>
<evidence type="ECO:0000256" key="5">
    <source>
        <dbReference type="ARBA" id="ARBA00023274"/>
    </source>
</evidence>
<keyword evidence="8" id="KW-0934">Plastid</keyword>
<dbReference type="SUPFAM" id="SSF54189">
    <property type="entry name" value="Ribosomal proteins S24e, L23 and L15e"/>
    <property type="match status" value="1"/>
</dbReference>
<dbReference type="AlphaFoldDB" id="A0A1Z1M8V5"/>
<dbReference type="Gene3D" id="3.30.70.330">
    <property type="match status" value="1"/>
</dbReference>
<evidence type="ECO:0000313" key="8">
    <source>
        <dbReference type="EMBL" id="ARW62527.1"/>
    </source>
</evidence>
<evidence type="ECO:0000256" key="3">
    <source>
        <dbReference type="ARBA" id="ARBA00022884"/>
    </source>
</evidence>
<dbReference type="InterPro" id="IPR013025">
    <property type="entry name" value="Ribosomal_uL23-like"/>
</dbReference>
<keyword evidence="8" id="KW-0150">Chloroplast</keyword>
<dbReference type="GO" id="GO:0003735">
    <property type="term" value="F:structural constituent of ribosome"/>
    <property type="evidence" value="ECO:0007669"/>
    <property type="project" value="InterPro"/>
</dbReference>
<geneLocation type="chloroplast" evidence="8"/>
<keyword evidence="3 7" id="KW-0694">RNA-binding</keyword>
<dbReference type="GO" id="GO:0009507">
    <property type="term" value="C:chloroplast"/>
    <property type="evidence" value="ECO:0007669"/>
    <property type="project" value="UniProtKB-SubCell"/>
</dbReference>
<evidence type="ECO:0000256" key="4">
    <source>
        <dbReference type="ARBA" id="ARBA00022980"/>
    </source>
</evidence>
<evidence type="ECO:0000256" key="1">
    <source>
        <dbReference type="ARBA" id="ARBA00006700"/>
    </source>
</evidence>
<dbReference type="PANTHER" id="PTHR11620">
    <property type="entry name" value="60S RIBOSOMAL PROTEIN L23A"/>
    <property type="match status" value="1"/>
</dbReference>